<gene>
    <name evidence="3" type="ORF">GYMLUDRAFT_208804</name>
</gene>
<feature type="region of interest" description="Disordered" evidence="1">
    <location>
        <begin position="429"/>
        <end position="450"/>
    </location>
</feature>
<dbReference type="OrthoDB" id="2122982at2759"/>
<dbReference type="HOGENOM" id="CLU_004050_1_0_1"/>
<evidence type="ECO:0000313" key="3">
    <source>
        <dbReference type="EMBL" id="KIK51274.1"/>
    </source>
</evidence>
<dbReference type="GO" id="GO:0005509">
    <property type="term" value="F:calcium ion binding"/>
    <property type="evidence" value="ECO:0007669"/>
    <property type="project" value="InterPro"/>
</dbReference>
<feature type="domain" description="EF-hand" evidence="2">
    <location>
        <begin position="463"/>
        <end position="498"/>
    </location>
</feature>
<feature type="compositionally biased region" description="Basic and acidic residues" evidence="1">
    <location>
        <begin position="441"/>
        <end position="450"/>
    </location>
</feature>
<dbReference type="InterPro" id="IPR002048">
    <property type="entry name" value="EF_hand_dom"/>
</dbReference>
<evidence type="ECO:0000313" key="4">
    <source>
        <dbReference type="Proteomes" id="UP000053593"/>
    </source>
</evidence>
<proteinExistence type="predicted"/>
<dbReference type="Proteomes" id="UP000053593">
    <property type="component" value="Unassembled WGS sequence"/>
</dbReference>
<accession>A0A0D0BNY3</accession>
<evidence type="ECO:0000259" key="2">
    <source>
        <dbReference type="PROSITE" id="PS50222"/>
    </source>
</evidence>
<dbReference type="EMBL" id="KN834868">
    <property type="protein sequence ID" value="KIK51274.1"/>
    <property type="molecule type" value="Genomic_DNA"/>
</dbReference>
<keyword evidence="4" id="KW-1185">Reference proteome</keyword>
<reference evidence="3 4" key="1">
    <citation type="submission" date="2014-04" db="EMBL/GenBank/DDBJ databases">
        <title>Evolutionary Origins and Diversification of the Mycorrhizal Mutualists.</title>
        <authorList>
            <consortium name="DOE Joint Genome Institute"/>
            <consortium name="Mycorrhizal Genomics Consortium"/>
            <person name="Kohler A."/>
            <person name="Kuo A."/>
            <person name="Nagy L.G."/>
            <person name="Floudas D."/>
            <person name="Copeland A."/>
            <person name="Barry K.W."/>
            <person name="Cichocki N."/>
            <person name="Veneault-Fourrey C."/>
            <person name="LaButti K."/>
            <person name="Lindquist E.A."/>
            <person name="Lipzen A."/>
            <person name="Lundell T."/>
            <person name="Morin E."/>
            <person name="Murat C."/>
            <person name="Riley R."/>
            <person name="Ohm R."/>
            <person name="Sun H."/>
            <person name="Tunlid A."/>
            <person name="Henrissat B."/>
            <person name="Grigoriev I.V."/>
            <person name="Hibbett D.S."/>
            <person name="Martin F."/>
        </authorList>
    </citation>
    <scope>NUCLEOTIDE SEQUENCE [LARGE SCALE GENOMIC DNA]</scope>
    <source>
        <strain evidence="3 4">FD-317 M1</strain>
    </source>
</reference>
<protein>
    <recommendedName>
        <fullName evidence="2">EF-hand domain-containing protein</fullName>
    </recommendedName>
</protein>
<name>A0A0D0BNY3_9AGAR</name>
<sequence length="1232" mass="139923">MSRSSVVNGFNRNDELQQSIHQASDINAKFQRNALSKSQTRADTLTENVTDAFTSSQAAYEKINSFYNSNQSAFVAAASSLEKLSSGNSNLVEETISTFTEYCPIIVQGLQSLSQLHPFIGIVCQAFSLVVTVNLTRINNDKKVIALQLQMQDTVMVLFDLRHMKDPDHMDDEGNTIENRMSTLLNNIAEDIKKAGSACDHYMKKSFTLKSFKYENRLTGYGDKFIEYRKQLIFNLSVHTAIGVDVANTKIDRMSAQIEKFAEIIQKVETVREKEAKEFIHNQGGAEVCLQDDQLVQRLINISGEGITAINARRTGDDQKDLKAARTKLLREFSEDLDEALDKNMARFEQKMDMQSKRMQSFIDDSLHNHDRFIISALKAGAYDRIIDVDMQALWKEHDWKGSVKARYFVLALGDFYVDKQISKDTSRFPVSPANPLSQDSTDRRNGSPDAIFKDDRWALKYLDISRVQPILEAIDDDGTGFISIKEVNTFVRSKPDGWSLPVWIAYWAAGWHADMVRYKQKIHAVICEMYRVLDYDTIDKPHLPANRRNMDEYITSPPFTRIDLLLRSLHPLEYSITNSNLKQISDAYSSSEEQRLQENLRSFAYDIDTPETVSLVTGPGRIERFILPLLYLLLKKHLQVFYLAQTHILDNEELWDSITSLKNVFEVLDNRIRNLTAVFKQTVPDVSKRLGNFAYGLLSYVDPNRHPNENSLGPWNQEGQDAEAESESMSADEIAQIPLDILKHGVRDNLESQIYQHSLTTFNPNDQNLHSPLSGYWAGHFWIEGSNETYSAKGLLQISITDIDEEGKITGVAEAHRGLITVSGKIASDNTLSLNFSFDEDGSEVECRGRFDPNAETLTGNFFVADEGEKADRLQGQVKDDDTGDSQNNEPTYKFFFNRTPAFAWRFYTLLGQASKTARDRWTFAINAVLDKVQRKGCSWNYLKSHYAERRRFLDLMVRNSMAYSFTPSSPLNSEEENELRLLVSKIHPTDARFYLSLLESLTDTKFGPWVYTCDSCDRVITRSRFICLICMSEDFAETFELCLNCRDSSLSTRSFNHIPSHAMLKTERVISDGELAWAVPKGRAVAARAKKLFRSKSSATNRHATDGIKDGKPDKTQQTETLCCCCREEVDAPCWVCLSCTPDTYICDACEKERTQVQADGPNKWHEHKHHLIRIHDPEEIPDCPSVESRLLALEGNLTAVNTRLESFEAMLKQLLAASTTTQSNSVQGL</sequence>
<dbReference type="SUPFAM" id="SSF57850">
    <property type="entry name" value="RING/U-box"/>
    <property type="match status" value="1"/>
</dbReference>
<dbReference type="PROSITE" id="PS00018">
    <property type="entry name" value="EF_HAND_1"/>
    <property type="match status" value="1"/>
</dbReference>
<organism evidence="3 4">
    <name type="scientific">Collybiopsis luxurians FD-317 M1</name>
    <dbReference type="NCBI Taxonomy" id="944289"/>
    <lineage>
        <taxon>Eukaryota</taxon>
        <taxon>Fungi</taxon>
        <taxon>Dikarya</taxon>
        <taxon>Basidiomycota</taxon>
        <taxon>Agaricomycotina</taxon>
        <taxon>Agaricomycetes</taxon>
        <taxon>Agaricomycetidae</taxon>
        <taxon>Agaricales</taxon>
        <taxon>Marasmiineae</taxon>
        <taxon>Omphalotaceae</taxon>
        <taxon>Collybiopsis</taxon>
        <taxon>Collybiopsis luxurians</taxon>
    </lineage>
</organism>
<dbReference type="AlphaFoldDB" id="A0A0D0BNY3"/>
<dbReference type="PROSITE" id="PS50222">
    <property type="entry name" value="EF_HAND_2"/>
    <property type="match status" value="1"/>
</dbReference>
<evidence type="ECO:0000256" key="1">
    <source>
        <dbReference type="SAM" id="MobiDB-lite"/>
    </source>
</evidence>
<dbReference type="InterPro" id="IPR018247">
    <property type="entry name" value="EF_Hand_1_Ca_BS"/>
</dbReference>